<accession>A0A2M3ZC04</accession>
<proteinExistence type="predicted"/>
<dbReference type="AlphaFoldDB" id="A0A2M3ZC04"/>
<feature type="domain" description="INO80 complex subunit E N-terminal" evidence="2">
    <location>
        <begin position="49"/>
        <end position="96"/>
    </location>
</feature>
<sequence length="283" mass="32010">MLEGWYCRSMHEQARQQSEMDSFNTEPDLENDSTEDESDDEGSGKREVDYKSLYNDLKKKLKILLYENVYFQNNLRANQRRLLKVTRDRSFLLDRLLCYERPDLSSSDNETTDSSEDSLRIEPVAKKRRSDANASRSSSTVVPTKRTNKKGPRKQSSQQGPSSHQGTPQQSYAVASAESAGNPTEIPQLHKPPSELLEAPFIPELMKPNHADSASTEKQLTKEEIERHLQSRKMVPEVVPEGELPSEMFNNNPSDGESNDGLDEPSAGNFEDDCFPADLNLLQ</sequence>
<dbReference type="GO" id="GO:0031011">
    <property type="term" value="C:Ino80 complex"/>
    <property type="evidence" value="ECO:0007669"/>
    <property type="project" value="InterPro"/>
</dbReference>
<evidence type="ECO:0000256" key="1">
    <source>
        <dbReference type="SAM" id="MobiDB-lite"/>
    </source>
</evidence>
<dbReference type="EMBL" id="GGFM01005336">
    <property type="protein sequence ID" value="MBW26087.1"/>
    <property type="molecule type" value="Transcribed_RNA"/>
</dbReference>
<reference evidence="3" key="1">
    <citation type="submission" date="2018-01" db="EMBL/GenBank/DDBJ databases">
        <title>An insight into the sialome of Amazonian anophelines.</title>
        <authorList>
            <person name="Ribeiro J.M."/>
            <person name="Scarpassa V."/>
            <person name="Calvo E."/>
        </authorList>
    </citation>
    <scope>NUCLEOTIDE SEQUENCE</scope>
    <source>
        <tissue evidence="3">Salivary glands</tissue>
    </source>
</reference>
<organism evidence="3">
    <name type="scientific">Anopheles braziliensis</name>
    <dbReference type="NCBI Taxonomy" id="58242"/>
    <lineage>
        <taxon>Eukaryota</taxon>
        <taxon>Metazoa</taxon>
        <taxon>Ecdysozoa</taxon>
        <taxon>Arthropoda</taxon>
        <taxon>Hexapoda</taxon>
        <taxon>Insecta</taxon>
        <taxon>Pterygota</taxon>
        <taxon>Neoptera</taxon>
        <taxon>Endopterygota</taxon>
        <taxon>Diptera</taxon>
        <taxon>Nematocera</taxon>
        <taxon>Culicoidea</taxon>
        <taxon>Culicidae</taxon>
        <taxon>Anophelinae</taxon>
        <taxon>Anopheles</taxon>
    </lineage>
</organism>
<feature type="compositionally biased region" description="Acidic residues" evidence="1">
    <location>
        <begin position="27"/>
        <end position="41"/>
    </location>
</feature>
<name>A0A2M3ZC04_9DIPT</name>
<feature type="compositionally biased region" description="Low complexity" evidence="1">
    <location>
        <begin position="155"/>
        <end position="171"/>
    </location>
</feature>
<dbReference type="GO" id="GO:0006338">
    <property type="term" value="P:chromatin remodeling"/>
    <property type="evidence" value="ECO:0007669"/>
    <property type="project" value="InterPro"/>
</dbReference>
<evidence type="ECO:0000259" key="2">
    <source>
        <dbReference type="Pfam" id="PF24237"/>
    </source>
</evidence>
<dbReference type="InterPro" id="IPR056515">
    <property type="entry name" value="INO80E_N"/>
</dbReference>
<dbReference type="InterPro" id="IPR026678">
    <property type="entry name" value="INO80E"/>
</dbReference>
<feature type="compositionally biased region" description="Polar residues" evidence="1">
    <location>
        <begin position="15"/>
        <end position="25"/>
    </location>
</feature>
<feature type="compositionally biased region" description="Basic and acidic residues" evidence="1">
    <location>
        <begin position="219"/>
        <end position="229"/>
    </location>
</feature>
<protein>
    <recommendedName>
        <fullName evidence="2">INO80 complex subunit E N-terminal domain-containing protein</fullName>
    </recommendedName>
</protein>
<dbReference type="Pfam" id="PF24237">
    <property type="entry name" value="INO80E"/>
    <property type="match status" value="1"/>
</dbReference>
<feature type="region of interest" description="Disordered" evidence="1">
    <location>
        <begin position="13"/>
        <end position="47"/>
    </location>
</feature>
<dbReference type="PANTHER" id="PTHR21812:SF1">
    <property type="entry name" value="INO80 COMPLEX SUBUNIT E"/>
    <property type="match status" value="1"/>
</dbReference>
<dbReference type="PANTHER" id="PTHR21812">
    <property type="entry name" value="INO80 COMPLEX SUBUNIT E"/>
    <property type="match status" value="1"/>
</dbReference>
<evidence type="ECO:0000313" key="3">
    <source>
        <dbReference type="EMBL" id="MBW26087.1"/>
    </source>
</evidence>
<feature type="region of interest" description="Disordered" evidence="1">
    <location>
        <begin position="103"/>
        <end position="283"/>
    </location>
</feature>